<evidence type="ECO:0000256" key="7">
    <source>
        <dbReference type="ARBA" id="ARBA00023136"/>
    </source>
</evidence>
<keyword evidence="7 8" id="KW-0472">Membrane</keyword>
<dbReference type="Gene3D" id="1.50.10.150">
    <property type="entry name" value="Voltage-dependent anion channel"/>
    <property type="match status" value="1"/>
</dbReference>
<evidence type="ECO:0000256" key="3">
    <source>
        <dbReference type="ARBA" id="ARBA00022448"/>
    </source>
</evidence>
<evidence type="ECO:0000313" key="9">
    <source>
        <dbReference type="EMBL" id="SDQ07457.1"/>
    </source>
</evidence>
<evidence type="ECO:0000313" key="10">
    <source>
        <dbReference type="Proteomes" id="UP000199444"/>
    </source>
</evidence>
<keyword evidence="4" id="KW-1003">Cell membrane</keyword>
<dbReference type="InterPro" id="IPR004695">
    <property type="entry name" value="SLAC1/Mae1/Ssu1/TehA"/>
</dbReference>
<comment type="similarity">
    <text evidence="2">Belongs to the tellurite-resistance/dicarboxylate transporter (TDT) family.</text>
</comment>
<evidence type="ECO:0000256" key="4">
    <source>
        <dbReference type="ARBA" id="ARBA00022475"/>
    </source>
</evidence>
<dbReference type="STRING" id="553311.SAMN05216231_0274"/>
<protein>
    <submittedName>
        <fullName evidence="9">Tellurite resistance protein TehA</fullName>
    </submittedName>
</protein>
<feature type="transmembrane region" description="Helical" evidence="8">
    <location>
        <begin position="225"/>
        <end position="244"/>
    </location>
</feature>
<feature type="transmembrane region" description="Helical" evidence="8">
    <location>
        <begin position="154"/>
        <end position="178"/>
    </location>
</feature>
<organism evidence="9 10">
    <name type="scientific">Virgibacillus salinus</name>
    <dbReference type="NCBI Taxonomy" id="553311"/>
    <lineage>
        <taxon>Bacteria</taxon>
        <taxon>Bacillati</taxon>
        <taxon>Bacillota</taxon>
        <taxon>Bacilli</taxon>
        <taxon>Bacillales</taxon>
        <taxon>Bacillaceae</taxon>
        <taxon>Virgibacillus</taxon>
    </lineage>
</organism>
<dbReference type="PANTHER" id="PTHR31686">
    <property type="match status" value="1"/>
</dbReference>
<dbReference type="PANTHER" id="PTHR31686:SF1">
    <property type="entry name" value="SULFITE EFFLUX PUMP SSU1"/>
    <property type="match status" value="1"/>
</dbReference>
<dbReference type="Pfam" id="PF03595">
    <property type="entry name" value="SLAC1"/>
    <property type="match status" value="1"/>
</dbReference>
<feature type="transmembrane region" description="Helical" evidence="8">
    <location>
        <begin position="90"/>
        <end position="111"/>
    </location>
</feature>
<comment type="subcellular location">
    <subcellularLocation>
        <location evidence="1">Cell membrane</location>
        <topology evidence="1">Multi-pass membrane protein</topology>
    </subcellularLocation>
</comment>
<feature type="transmembrane region" description="Helical" evidence="8">
    <location>
        <begin position="184"/>
        <end position="213"/>
    </location>
</feature>
<feature type="transmembrane region" description="Helical" evidence="8">
    <location>
        <begin position="264"/>
        <end position="286"/>
    </location>
</feature>
<sequence length="356" mass="40255">MYNNVLISGGGLAMINFLKQQARDLFPGYFALVMATGALSIGSFLLGMEFISTILLYINTVAYLTLWLLTIIRLVGYFPDVIEDLTSHTLGPGFFTLVAGTSVFGSQLIIVGENYILPVYLWILAIILWVVIMYTFFTAVTVRRDKPTIAEGINGAWLIAAVATQSVSILGTLLSPHVESGHEIILFFTLCMYFLGCMLYLNIITLIFYRFTFVNFKFAALTPPYWINMGAVAITTLAGSTLILHSDYWSLLDEITPFLKGFTLFFWITGTWWIPLLFILMIWRHIYNHYPFKYDPQFWGMVFPLSMYTTSTFQLSAALGVPFLLVIPQFMVFVALAAWIIGFGGLIYHIYLAFKS</sequence>
<dbReference type="AlphaFoldDB" id="A0A1H0XX30"/>
<gene>
    <name evidence="9" type="ORF">SAMN05216231_0274</name>
</gene>
<dbReference type="CDD" id="cd09319">
    <property type="entry name" value="TDT_like_1"/>
    <property type="match status" value="1"/>
</dbReference>
<reference evidence="9 10" key="1">
    <citation type="submission" date="2016-10" db="EMBL/GenBank/DDBJ databases">
        <authorList>
            <person name="de Groot N.N."/>
        </authorList>
    </citation>
    <scope>NUCLEOTIDE SEQUENCE [LARGE SCALE GENOMIC DNA]</scope>
    <source>
        <strain evidence="9 10">CGMCC 1.10449</strain>
    </source>
</reference>
<evidence type="ECO:0000256" key="2">
    <source>
        <dbReference type="ARBA" id="ARBA00008566"/>
    </source>
</evidence>
<keyword evidence="3" id="KW-0813">Transport</keyword>
<feature type="transmembrane region" description="Helical" evidence="8">
    <location>
        <begin position="29"/>
        <end position="48"/>
    </location>
</feature>
<evidence type="ECO:0000256" key="8">
    <source>
        <dbReference type="SAM" id="Phobius"/>
    </source>
</evidence>
<keyword evidence="10" id="KW-1185">Reference proteome</keyword>
<feature type="transmembrane region" description="Helical" evidence="8">
    <location>
        <begin position="117"/>
        <end position="142"/>
    </location>
</feature>
<evidence type="ECO:0000256" key="6">
    <source>
        <dbReference type="ARBA" id="ARBA00022989"/>
    </source>
</evidence>
<evidence type="ECO:0000256" key="5">
    <source>
        <dbReference type="ARBA" id="ARBA00022692"/>
    </source>
</evidence>
<keyword evidence="5 8" id="KW-0812">Transmembrane</keyword>
<accession>A0A1H0XX30</accession>
<dbReference type="GO" id="GO:0000319">
    <property type="term" value="F:sulfite transmembrane transporter activity"/>
    <property type="evidence" value="ECO:0007669"/>
    <property type="project" value="TreeGrafter"/>
</dbReference>
<evidence type="ECO:0000256" key="1">
    <source>
        <dbReference type="ARBA" id="ARBA00004651"/>
    </source>
</evidence>
<keyword evidence="6 8" id="KW-1133">Transmembrane helix</keyword>
<dbReference type="InterPro" id="IPR051629">
    <property type="entry name" value="Sulfite_efflux_TDT"/>
</dbReference>
<dbReference type="InterPro" id="IPR038665">
    <property type="entry name" value="Voltage-dep_anion_channel_sf"/>
</dbReference>
<feature type="transmembrane region" description="Helical" evidence="8">
    <location>
        <begin position="298"/>
        <end position="324"/>
    </location>
</feature>
<dbReference type="Proteomes" id="UP000199444">
    <property type="component" value="Unassembled WGS sequence"/>
</dbReference>
<dbReference type="GO" id="GO:0005886">
    <property type="term" value="C:plasma membrane"/>
    <property type="evidence" value="ECO:0007669"/>
    <property type="project" value="UniProtKB-SubCell"/>
</dbReference>
<dbReference type="EMBL" id="FNKD01000001">
    <property type="protein sequence ID" value="SDQ07457.1"/>
    <property type="molecule type" value="Genomic_DNA"/>
</dbReference>
<proteinExistence type="inferred from homology"/>
<feature type="transmembrane region" description="Helical" evidence="8">
    <location>
        <begin position="54"/>
        <end position="78"/>
    </location>
</feature>
<feature type="transmembrane region" description="Helical" evidence="8">
    <location>
        <begin position="330"/>
        <end position="354"/>
    </location>
</feature>
<name>A0A1H0XX30_9BACI</name>